<dbReference type="Gene3D" id="3.20.20.70">
    <property type="entry name" value="Aldolase class I"/>
    <property type="match status" value="1"/>
</dbReference>
<proteinExistence type="predicted"/>
<dbReference type="Pfam" id="PF19200">
    <property type="entry name" value="MupG_N"/>
    <property type="match status" value="1"/>
</dbReference>
<sequence length="348" mass="39121">MLGVSLFPGLDIAWAEYARYLDSAKALGFGLVFSSLHIPEADERRLAREVDLMIAHCQKLGLKLVIDTSKEYFDRYDWATMPLHALRLDFGFSDEEIVALSHQLSCKISLNASVISQENWQNLVRLGLNVAHVEVCHNYYPREDTGISAELLAQRNHFFHEMGFSTMAFVASHYRPRAPLYAGLPTLEQHRNLLPAVAMQHLWQLGTEHVIIGDAMASVAELEQCSLLSPRRLTLFVTPQADLQPSEVALLQAEHTNRTDMGECVVRSQESRLLMKHLLPIEARSPQTRAPYTVAVDNQAYPRYHGELQIVAFSRPADERVNVIADASPSAILIDGMRGGEPFSFVRM</sequence>
<dbReference type="Proteomes" id="UP000778951">
    <property type="component" value="Unassembled WGS sequence"/>
</dbReference>
<dbReference type="Gene3D" id="2.40.100.10">
    <property type="entry name" value="Cyclophilin-like"/>
    <property type="match status" value="1"/>
</dbReference>
<keyword evidence="4" id="KW-1185">Reference proteome</keyword>
<feature type="domain" description="6-phospho-N-acetylmuramidase N-terminal" evidence="2">
    <location>
        <begin position="2"/>
        <end position="226"/>
    </location>
</feature>
<dbReference type="PANTHER" id="PTHR38435">
    <property type="match status" value="1"/>
</dbReference>
<dbReference type="SUPFAM" id="SSF51445">
    <property type="entry name" value="(Trans)glycosidases"/>
    <property type="match status" value="1"/>
</dbReference>
<evidence type="ECO:0000259" key="1">
    <source>
        <dbReference type="Pfam" id="PF05913"/>
    </source>
</evidence>
<dbReference type="RefSeq" id="WP_167694795.1">
    <property type="nucleotide sequence ID" value="NZ_CP118181.1"/>
</dbReference>
<evidence type="ECO:0000259" key="2">
    <source>
        <dbReference type="Pfam" id="PF19200"/>
    </source>
</evidence>
<protein>
    <submittedName>
        <fullName evidence="3">DUF871 domain-containing protein</fullName>
    </submittedName>
</protein>
<dbReference type="Pfam" id="PF05913">
    <property type="entry name" value="MupG_C"/>
    <property type="match status" value="1"/>
</dbReference>
<reference evidence="3" key="1">
    <citation type="submission" date="2020-03" db="EMBL/GenBank/DDBJ databases">
        <title>Spirochaetal bacteria isolated from arthropods constitute a novel genus Entomospira genus novum within the order Spirochaetales.</title>
        <authorList>
            <person name="Grana-Miraglia L."/>
            <person name="Sikutova S."/>
            <person name="Fingerle V."/>
            <person name="Sing A."/>
            <person name="Castillo-Ramirez S."/>
            <person name="Margos G."/>
            <person name="Rudolf I."/>
        </authorList>
    </citation>
    <scope>NUCLEOTIDE SEQUENCE</scope>
    <source>
        <strain evidence="3">BR149</strain>
    </source>
</reference>
<feature type="domain" description="6-phospho-N-acetylmuramidase C-terminal" evidence="1">
    <location>
        <begin position="234"/>
        <end position="345"/>
    </location>
</feature>
<dbReference type="InterPro" id="IPR017853">
    <property type="entry name" value="GH"/>
</dbReference>
<evidence type="ECO:0000313" key="3">
    <source>
        <dbReference type="EMBL" id="NIZ68697.1"/>
    </source>
</evidence>
<organism evidence="3 4">
    <name type="scientific">Entomospira culicis</name>
    <dbReference type="NCBI Taxonomy" id="2719989"/>
    <lineage>
        <taxon>Bacteria</taxon>
        <taxon>Pseudomonadati</taxon>
        <taxon>Spirochaetota</taxon>
        <taxon>Spirochaetia</taxon>
        <taxon>Spirochaetales</taxon>
        <taxon>Spirochaetaceae</taxon>
        <taxon>Entomospira</taxon>
    </lineage>
</organism>
<dbReference type="InterPro" id="IPR043797">
    <property type="entry name" value="MupG_N"/>
</dbReference>
<dbReference type="InterPro" id="IPR029000">
    <property type="entry name" value="Cyclophilin-like_dom_sf"/>
</dbReference>
<name>A0A968GEB4_9SPIO</name>
<gene>
    <name evidence="3" type="ORF">HCT48_00470</name>
</gene>
<dbReference type="AlphaFoldDB" id="A0A968GEB4"/>
<evidence type="ECO:0000313" key="4">
    <source>
        <dbReference type="Proteomes" id="UP000778951"/>
    </source>
</evidence>
<comment type="caution">
    <text evidence="3">The sequence shown here is derived from an EMBL/GenBank/DDBJ whole genome shotgun (WGS) entry which is preliminary data.</text>
</comment>
<dbReference type="InterPro" id="IPR013785">
    <property type="entry name" value="Aldolase_TIM"/>
</dbReference>
<dbReference type="SUPFAM" id="SSF50891">
    <property type="entry name" value="Cyclophilin-like"/>
    <property type="match status" value="1"/>
</dbReference>
<dbReference type="EMBL" id="JAATLM010000001">
    <property type="protein sequence ID" value="NIZ68697.1"/>
    <property type="molecule type" value="Genomic_DNA"/>
</dbReference>
<dbReference type="InterPro" id="IPR043894">
    <property type="entry name" value="MupG_C"/>
</dbReference>
<dbReference type="InterPro" id="IPR008589">
    <property type="entry name" value="MupG"/>
</dbReference>
<dbReference type="PANTHER" id="PTHR38435:SF2">
    <property type="entry name" value="DUF871 DOMAIN-CONTAINING PROTEIN"/>
    <property type="match status" value="1"/>
</dbReference>
<accession>A0A968GEB4</accession>